<dbReference type="OMA" id="EHITNKR"/>
<feature type="compositionally biased region" description="Basic and acidic residues" evidence="6">
    <location>
        <begin position="920"/>
        <end position="935"/>
    </location>
</feature>
<feature type="region of interest" description="Disordered" evidence="6">
    <location>
        <begin position="575"/>
        <end position="632"/>
    </location>
</feature>
<keyword evidence="1" id="KW-0963">Cytoplasm</keyword>
<organism evidence="8 9">
    <name type="scientific">Diacronema lutheri</name>
    <name type="common">Unicellular marine alga</name>
    <name type="synonym">Monochrysis lutheri</name>
    <dbReference type="NCBI Taxonomy" id="2081491"/>
    <lineage>
        <taxon>Eukaryota</taxon>
        <taxon>Haptista</taxon>
        <taxon>Haptophyta</taxon>
        <taxon>Pavlovophyceae</taxon>
        <taxon>Pavlovales</taxon>
        <taxon>Pavlovaceae</taxon>
        <taxon>Diacronema</taxon>
    </lineage>
</organism>
<keyword evidence="3" id="KW-0694">RNA-binding</keyword>
<evidence type="ECO:0000256" key="2">
    <source>
        <dbReference type="ARBA" id="ARBA00022540"/>
    </source>
</evidence>
<dbReference type="GO" id="GO:0001732">
    <property type="term" value="P:formation of cytoplasmic translation initiation complex"/>
    <property type="evidence" value="ECO:0007669"/>
    <property type="project" value="TreeGrafter"/>
</dbReference>
<gene>
    <name evidence="8" type="ORF">KFE25_014419</name>
</gene>
<evidence type="ECO:0000256" key="1">
    <source>
        <dbReference type="ARBA" id="ARBA00022490"/>
    </source>
</evidence>
<feature type="domain" description="PCI" evidence="7">
    <location>
        <begin position="316"/>
        <end position="502"/>
    </location>
</feature>
<evidence type="ECO:0000256" key="4">
    <source>
        <dbReference type="ARBA" id="ARBA00022917"/>
    </source>
</evidence>
<feature type="compositionally biased region" description="Basic and acidic residues" evidence="6">
    <location>
        <begin position="814"/>
        <end position="828"/>
    </location>
</feature>
<evidence type="ECO:0000313" key="8">
    <source>
        <dbReference type="EMBL" id="KAG8459856.1"/>
    </source>
</evidence>
<dbReference type="GO" id="GO:0043614">
    <property type="term" value="C:multi-eIF complex"/>
    <property type="evidence" value="ECO:0007669"/>
    <property type="project" value="TreeGrafter"/>
</dbReference>
<feature type="region of interest" description="Disordered" evidence="6">
    <location>
        <begin position="860"/>
        <end position="976"/>
    </location>
</feature>
<dbReference type="EMBL" id="JAGTXO010000037">
    <property type="protein sequence ID" value="KAG8459856.1"/>
    <property type="molecule type" value="Genomic_DNA"/>
</dbReference>
<dbReference type="GO" id="GO:0003743">
    <property type="term" value="F:translation initiation factor activity"/>
    <property type="evidence" value="ECO:0007669"/>
    <property type="project" value="UniProtKB-KW"/>
</dbReference>
<dbReference type="GO" id="GO:0071540">
    <property type="term" value="C:eukaryotic translation initiation factor 3 complex, eIF3e"/>
    <property type="evidence" value="ECO:0007669"/>
    <property type="project" value="TreeGrafter"/>
</dbReference>
<evidence type="ECO:0000313" key="9">
    <source>
        <dbReference type="Proteomes" id="UP000751190"/>
    </source>
</evidence>
<keyword evidence="5" id="KW-0175">Coiled coil</keyword>
<dbReference type="OrthoDB" id="18884at2759"/>
<dbReference type="GO" id="GO:0003729">
    <property type="term" value="F:mRNA binding"/>
    <property type="evidence" value="ECO:0007669"/>
    <property type="project" value="TreeGrafter"/>
</dbReference>
<dbReference type="InterPro" id="IPR000717">
    <property type="entry name" value="PCI_dom"/>
</dbReference>
<accession>A0A8J5X742</accession>
<evidence type="ECO:0000256" key="6">
    <source>
        <dbReference type="SAM" id="MobiDB-lite"/>
    </source>
</evidence>
<dbReference type="InterPro" id="IPR027512">
    <property type="entry name" value="EIF3A"/>
</dbReference>
<evidence type="ECO:0000256" key="5">
    <source>
        <dbReference type="SAM" id="Coils"/>
    </source>
</evidence>
<dbReference type="PANTHER" id="PTHR14005">
    <property type="entry name" value="EUKARYOTIC TRANSLATION INITIATION FACTOR 3, THETA SUBUNIT"/>
    <property type="match status" value="1"/>
</dbReference>
<feature type="region of interest" description="Disordered" evidence="6">
    <location>
        <begin position="804"/>
        <end position="828"/>
    </location>
</feature>
<dbReference type="GO" id="GO:0002188">
    <property type="term" value="P:translation reinitiation"/>
    <property type="evidence" value="ECO:0007669"/>
    <property type="project" value="TreeGrafter"/>
</dbReference>
<dbReference type="PROSITE" id="PS50250">
    <property type="entry name" value="PCI"/>
    <property type="match status" value="1"/>
</dbReference>
<feature type="compositionally biased region" description="Pro residues" evidence="6">
    <location>
        <begin position="889"/>
        <end position="900"/>
    </location>
</feature>
<proteinExistence type="predicted"/>
<evidence type="ECO:0000259" key="7">
    <source>
        <dbReference type="PROSITE" id="PS50250"/>
    </source>
</evidence>
<dbReference type="Proteomes" id="UP000751190">
    <property type="component" value="Unassembled WGS sequence"/>
</dbReference>
<dbReference type="PANTHER" id="PTHR14005:SF0">
    <property type="entry name" value="EUKARYOTIC TRANSLATION INITIATION FACTOR 3 SUBUNIT A"/>
    <property type="match status" value="1"/>
</dbReference>
<dbReference type="GO" id="GO:0071541">
    <property type="term" value="C:eukaryotic translation initiation factor 3 complex, eIF3m"/>
    <property type="evidence" value="ECO:0007669"/>
    <property type="project" value="TreeGrafter"/>
</dbReference>
<dbReference type="Gene3D" id="1.25.40.860">
    <property type="match status" value="2"/>
</dbReference>
<protein>
    <recommendedName>
        <fullName evidence="7">PCI domain-containing protein</fullName>
    </recommendedName>
</protein>
<dbReference type="AlphaFoldDB" id="A0A8J5X742"/>
<keyword evidence="4" id="KW-0648">Protein biosynthesis</keyword>
<dbReference type="Gene3D" id="4.10.860.10">
    <property type="entry name" value="UVR domain"/>
    <property type="match status" value="1"/>
</dbReference>
<comment type="caution">
    <text evidence="8">The sequence shown here is derived from an EMBL/GenBank/DDBJ whole genome shotgun (WGS) entry which is preliminary data.</text>
</comment>
<name>A0A8J5X742_DIALT</name>
<feature type="compositionally biased region" description="Low complexity" evidence="6">
    <location>
        <begin position="901"/>
        <end position="919"/>
    </location>
</feature>
<dbReference type="Pfam" id="PF22591">
    <property type="entry name" value="eIF3a_PCI_TPR-like"/>
    <property type="match status" value="1"/>
</dbReference>
<sequence length="976" mass="106979">MSHHFAKPENALKRAEELLHVGQQQAALDSLHDVLSSKRHRTWTPVIEQVITKYLDICISLKKGRMAKDGLIQYRIICQQVNVGSLEDVLRHLMAKVDADATAAMVGAEDVAQSLVSDLDADETPESILLSAMTGDDAATRSEREAVTPWLKFVWETYRTVLEILRSQVKLEALYAETAQKAFAFCVKYKRATEMRRLCELLRNHLAALSKYQPREAAAAGLPVDGLGMHLEVRYAQLNAAADLELWQESYRTIEDIHALTLALKKPPKTSMQLLYYLKLSQVFFVSDKLLLHGYCLGRLVFLSRTKKVQPDAAEMRSLATAALLAALVAPLSPADAAAAPGFAAPAAPTLDVDQDAEKARRIAAVLGFGTMPSRDGLLHELRARGVLAAAEPSVAALVEHLEAAHVPMSVAREAEAVLASLDADARCRAYGPQLRRTVCVRMLQQLSRVYTSLSLRKAVALIRVLPVDETELVMARAAKRGLVPLSIDAAAGVLRFGAGPLGRDARARGALSTVFVALCSAAASTARDALGTQALADRATGARSAALAKLAAGATGEHARMLQRKLVIERRKEELERQAHRQDEARRERAEREAAEAQEQERARLAAEARRRESEKLERERAEEEHDSKRKLAEALAEQRKTLKKAMKKTGWDVETDVDKLASMPTQLLVTEQKELMADEREQFEKRLEALRKRADYLERARREAEAPLLRTARDFALRADREAHERASARFVEAAAAQRAHALAQRDRLHRVTTDKAAFESQRFAARQAIHEAACAARNEALAEAREARRDERRDARIRRKEAEAAALAEAAARREAERVKAEREVARRAAIEAERAKLAEIEERKRAKEVEIELREQAQRLEASGPTWADRDGDDDDGELPQMKKGPPPAAPAPPAPSAAGASGSAPAPAAGGERPAGADRSWENQPLRDSRAGLGGPARGGGERGGERWQPGGARGGGGDDHPPTDAQTATH</sequence>
<keyword evidence="9" id="KW-1185">Reference proteome</keyword>
<feature type="coiled-coil region" evidence="5">
    <location>
        <begin position="675"/>
        <end position="702"/>
    </location>
</feature>
<reference evidence="8" key="1">
    <citation type="submission" date="2021-05" db="EMBL/GenBank/DDBJ databases">
        <title>The genome of the haptophyte Pavlova lutheri (Diacronema luteri, Pavlovales) - a model for lipid biosynthesis in eukaryotic algae.</title>
        <authorList>
            <person name="Hulatt C.J."/>
            <person name="Posewitz M.C."/>
        </authorList>
    </citation>
    <scope>NUCLEOTIDE SEQUENCE</scope>
    <source>
        <strain evidence="8">NIVA-4/92</strain>
    </source>
</reference>
<evidence type="ECO:0000256" key="3">
    <source>
        <dbReference type="ARBA" id="ARBA00022884"/>
    </source>
</evidence>
<dbReference type="InterPro" id="IPR054711">
    <property type="entry name" value="eIF3a_PCI_TPR-like"/>
</dbReference>
<keyword evidence="2" id="KW-0396">Initiation factor</keyword>